<name>A0A7K0J501_9ACTN</name>
<evidence type="ECO:0000313" key="2">
    <source>
        <dbReference type="Proteomes" id="UP000466104"/>
    </source>
</evidence>
<dbReference type="Proteomes" id="UP000466104">
    <property type="component" value="Unassembled WGS sequence"/>
</dbReference>
<dbReference type="AlphaFoldDB" id="A0A7K0J501"/>
<organism evidence="1 2">
    <name type="scientific">Cutibacterium porci</name>
    <dbReference type="NCBI Taxonomy" id="2605781"/>
    <lineage>
        <taxon>Bacteria</taxon>
        <taxon>Bacillati</taxon>
        <taxon>Actinomycetota</taxon>
        <taxon>Actinomycetes</taxon>
        <taxon>Propionibacteriales</taxon>
        <taxon>Propionibacteriaceae</taxon>
        <taxon>Cutibacterium</taxon>
    </lineage>
</organism>
<evidence type="ECO:0008006" key="3">
    <source>
        <dbReference type="Google" id="ProtNLM"/>
    </source>
</evidence>
<dbReference type="EMBL" id="VUMG01000001">
    <property type="protein sequence ID" value="MSS44987.1"/>
    <property type="molecule type" value="Genomic_DNA"/>
</dbReference>
<protein>
    <recommendedName>
        <fullName evidence="3">Glyoxalase</fullName>
    </recommendedName>
</protein>
<evidence type="ECO:0000313" key="1">
    <source>
        <dbReference type="EMBL" id="MSS44987.1"/>
    </source>
</evidence>
<sequence>MKNCDIIFNDSINESDLCARSGLHSPSPMVAIYVENLEVASGFYRQLFPTSAVRFENDEVFCMELDERVEIFIQKVEKDSVFGELCGKQTVAVSVSEEVFNSAGQNLPETASLDVETWTGGPAVDDGFMFGDVEGNRVLLMPVRETAATA</sequence>
<keyword evidence="2" id="KW-1185">Reference proteome</keyword>
<dbReference type="Gene3D" id="3.10.180.10">
    <property type="entry name" value="2,3-Dihydroxybiphenyl 1,2-Dioxygenase, domain 1"/>
    <property type="match status" value="1"/>
</dbReference>
<gene>
    <name evidence="1" type="ORF">FYJ43_02750</name>
</gene>
<comment type="caution">
    <text evidence="1">The sequence shown here is derived from an EMBL/GenBank/DDBJ whole genome shotgun (WGS) entry which is preliminary data.</text>
</comment>
<reference evidence="1 2" key="1">
    <citation type="submission" date="2019-08" db="EMBL/GenBank/DDBJ databases">
        <title>In-depth cultivation of the pig gut microbiome towards novel bacterial diversity and tailored functional studies.</title>
        <authorList>
            <person name="Wylensek D."/>
            <person name="Hitch T.C.A."/>
            <person name="Clavel T."/>
        </authorList>
    </citation>
    <scope>NUCLEOTIDE SEQUENCE [LARGE SCALE GENOMIC DNA]</scope>
    <source>
        <strain evidence="1 2">WCA-380-WT-3A</strain>
    </source>
</reference>
<dbReference type="RefSeq" id="WP_154561684.1">
    <property type="nucleotide sequence ID" value="NZ_VUMG01000001.1"/>
</dbReference>
<proteinExistence type="predicted"/>
<accession>A0A7K0J501</accession>
<dbReference type="InterPro" id="IPR029068">
    <property type="entry name" value="Glyas_Bleomycin-R_OHBP_Dase"/>
</dbReference>